<dbReference type="SMART" id="SM00530">
    <property type="entry name" value="HTH_XRE"/>
    <property type="match status" value="1"/>
</dbReference>
<accession>A0A8H9I685</accession>
<dbReference type="Proteomes" id="UP000622604">
    <property type="component" value="Unassembled WGS sequence"/>
</dbReference>
<dbReference type="Gene3D" id="1.10.260.40">
    <property type="entry name" value="lambda repressor-like DNA-binding domains"/>
    <property type="match status" value="1"/>
</dbReference>
<dbReference type="AlphaFoldDB" id="A0A8H9I685"/>
<reference evidence="2" key="2">
    <citation type="submission" date="2020-09" db="EMBL/GenBank/DDBJ databases">
        <authorList>
            <person name="Sun Q."/>
            <person name="Kim S."/>
        </authorList>
    </citation>
    <scope>NUCLEOTIDE SEQUENCE</scope>
    <source>
        <strain evidence="2">KCTC 32337</strain>
    </source>
</reference>
<sequence>MTIYVYSVATKSILKRYLKGFMSQISQISSTLKQLLRQHQITYKDIANQLEMSEANVKRIFSTNSFALDRLEQICEILQMSLSDLFIIAQKQTQQLTQLTEEQENELLANTKLLLVAVCVRDAWTFDEIIEHYDIDSHECVQLLAKLDRIKIIDLLPNNHYKSLIAQDFRWIPGGPLERFMEREVMVKFMAPKKEEPWTFRFYLRGRYSQTSVDIIQRKLNQLTKEAAVLNQEDANLPLSKRQHFGILMAMRPWEPSLFENLRRNEVQ</sequence>
<organism evidence="2 3">
    <name type="scientific">Paraglaciecola chathamensis</name>
    <dbReference type="NCBI Taxonomy" id="368405"/>
    <lineage>
        <taxon>Bacteria</taxon>
        <taxon>Pseudomonadati</taxon>
        <taxon>Pseudomonadota</taxon>
        <taxon>Gammaproteobacteria</taxon>
        <taxon>Alteromonadales</taxon>
        <taxon>Alteromonadaceae</taxon>
        <taxon>Paraglaciecola</taxon>
    </lineage>
</organism>
<evidence type="ECO:0000313" key="3">
    <source>
        <dbReference type="Proteomes" id="UP000622604"/>
    </source>
</evidence>
<dbReference type="InterPro" id="IPR010982">
    <property type="entry name" value="Lambda_DNA-bd_dom_sf"/>
</dbReference>
<proteinExistence type="predicted"/>
<dbReference type="GO" id="GO:0003677">
    <property type="term" value="F:DNA binding"/>
    <property type="evidence" value="ECO:0007669"/>
    <property type="project" value="InterPro"/>
</dbReference>
<feature type="domain" description="HTH cro/C1-type" evidence="1">
    <location>
        <begin position="32"/>
        <end position="85"/>
    </location>
</feature>
<comment type="caution">
    <text evidence="2">The sequence shown here is derived from an EMBL/GenBank/DDBJ whole genome shotgun (WGS) entry which is preliminary data.</text>
</comment>
<dbReference type="PROSITE" id="PS50943">
    <property type="entry name" value="HTH_CROC1"/>
    <property type="match status" value="1"/>
</dbReference>
<name>A0A8H9I685_9ALTE</name>
<dbReference type="SUPFAM" id="SSF47413">
    <property type="entry name" value="lambda repressor-like DNA-binding domains"/>
    <property type="match status" value="1"/>
</dbReference>
<evidence type="ECO:0000313" key="2">
    <source>
        <dbReference type="EMBL" id="GGZ48766.1"/>
    </source>
</evidence>
<evidence type="ECO:0000259" key="1">
    <source>
        <dbReference type="PROSITE" id="PS50943"/>
    </source>
</evidence>
<dbReference type="Pfam" id="PF13443">
    <property type="entry name" value="HTH_26"/>
    <property type="match status" value="1"/>
</dbReference>
<reference evidence="2" key="1">
    <citation type="journal article" date="2014" name="Int. J. Syst. Evol. Microbiol.">
        <title>Complete genome sequence of Corynebacterium casei LMG S-19264T (=DSM 44701T), isolated from a smear-ripened cheese.</title>
        <authorList>
            <consortium name="US DOE Joint Genome Institute (JGI-PGF)"/>
            <person name="Walter F."/>
            <person name="Albersmeier A."/>
            <person name="Kalinowski J."/>
            <person name="Ruckert C."/>
        </authorList>
    </citation>
    <scope>NUCLEOTIDE SEQUENCE</scope>
    <source>
        <strain evidence="2">KCTC 32337</strain>
    </source>
</reference>
<gene>
    <name evidence="2" type="ORF">GCM10011274_03370</name>
</gene>
<dbReference type="EMBL" id="BMZC01000001">
    <property type="protein sequence ID" value="GGZ48766.1"/>
    <property type="molecule type" value="Genomic_DNA"/>
</dbReference>
<protein>
    <submittedName>
        <fullName evidence="2">Transcriptional regulator</fullName>
    </submittedName>
</protein>
<dbReference type="InterPro" id="IPR001387">
    <property type="entry name" value="Cro/C1-type_HTH"/>
</dbReference>